<feature type="transmembrane region" description="Helical" evidence="8">
    <location>
        <begin position="456"/>
        <end position="479"/>
    </location>
</feature>
<sequence length="732" mass="84114">MSVVALVVDVLFVFCLAAFLLHRYGDWRNQHIAVTIAAFISWYFPFMIIFVLPLDVSNTYYRQCVHNQAAIHPLSTELPSNTSFISLLNTTYVRQERYLLVVPDLDVVDNTSADPSKLTEATDICKKPWSYVPPHLMPTFWHVVYWTSQVLTWLILPIMQSYANAGDFTVGGKIKSSLVENAIYYGTYLLIFGICLIYVAIKPNIHIDGSQLKMLAVTASNTWGLFLLVLLLGYGLVDVPRTLWNNSKRGYLLHATYFKIARLSVEKTEAEETLEDVMEDVKKAADTIKYNHPLRHCVDTILLRCPPSVQASIQRNRDDYEDYNNPTETPTEKSLIRLHKRVIKASQMYRRTQCQWHLAIDKACELEDITQNEVNPQHIFVKSSGKYDGMFSLCYNPSLEWYWKCWMRPWVLRILTVLVATFAVMVVWSECLFFVKSPTLSLFALFIQLASRNFDYLVIEFVCFITIAFLSWCAYYTIFKIRILNYYYLAAPHQTTENSLIFCGMLLCRLTPPLCLNFLGLIHLDSHLTKDEDLVETSYTAIMGHMDVIPFISEGFNIYFPILIVLLCIATYFRLGTQVLHCLGFQQFIGDDDMTQELINEGSELVRREKRRRLREIDGENRRKMWSERFSTERSGISRDDESVASSRRRSAGPSTIAKSPSDNDETELLKNAEPVDYTGQNVDSFSDLNTRNYNTNDDSTSGRYQTQTGLSKTGRFAAKPSGPPRDIFDDV</sequence>
<comment type="subcellular location">
    <subcellularLocation>
        <location evidence="1">Membrane</location>
        <topology evidence="1">Multi-pass membrane protein</topology>
    </subcellularLocation>
</comment>
<evidence type="ECO:0000313" key="10">
    <source>
        <dbReference type="Proteomes" id="UP001208570"/>
    </source>
</evidence>
<protein>
    <recommendedName>
        <fullName evidence="11">LMBR1 domain-containing protein 2</fullName>
    </recommendedName>
</protein>
<evidence type="ECO:0008006" key="11">
    <source>
        <dbReference type="Google" id="ProtNLM"/>
    </source>
</evidence>
<keyword evidence="3 8" id="KW-0812">Transmembrane</keyword>
<organism evidence="9 10">
    <name type="scientific">Paralvinella palmiformis</name>
    <dbReference type="NCBI Taxonomy" id="53620"/>
    <lineage>
        <taxon>Eukaryota</taxon>
        <taxon>Metazoa</taxon>
        <taxon>Spiralia</taxon>
        <taxon>Lophotrochozoa</taxon>
        <taxon>Annelida</taxon>
        <taxon>Polychaeta</taxon>
        <taxon>Sedentaria</taxon>
        <taxon>Canalipalpata</taxon>
        <taxon>Terebellida</taxon>
        <taxon>Terebelliformia</taxon>
        <taxon>Alvinellidae</taxon>
        <taxon>Paralvinella</taxon>
    </lineage>
</organism>
<feature type="transmembrane region" description="Helical" evidence="8">
    <location>
        <begin position="500"/>
        <end position="524"/>
    </location>
</feature>
<comment type="caution">
    <text evidence="9">The sequence shown here is derived from an EMBL/GenBank/DDBJ whole genome shotgun (WGS) entry which is preliminary data.</text>
</comment>
<comment type="similarity">
    <text evidence="2">Belongs to the LIMR family.</text>
</comment>
<evidence type="ECO:0000256" key="8">
    <source>
        <dbReference type="SAM" id="Phobius"/>
    </source>
</evidence>
<dbReference type="PANTHER" id="PTHR21355:SF0">
    <property type="entry name" value="G-PROTEIN COUPLED RECEPTOR-ASSOCIATED PROTEIN LMBRD2"/>
    <property type="match status" value="1"/>
</dbReference>
<feature type="region of interest" description="Disordered" evidence="7">
    <location>
        <begin position="637"/>
        <end position="732"/>
    </location>
</feature>
<evidence type="ECO:0000256" key="3">
    <source>
        <dbReference type="ARBA" id="ARBA00022692"/>
    </source>
</evidence>
<feature type="transmembrane region" description="Helical" evidence="8">
    <location>
        <begin position="32"/>
        <end position="52"/>
    </location>
</feature>
<feature type="coiled-coil region" evidence="6">
    <location>
        <begin position="260"/>
        <end position="287"/>
    </location>
</feature>
<reference evidence="9" key="1">
    <citation type="journal article" date="2023" name="Mol. Biol. Evol.">
        <title>Third-Generation Sequencing Reveals the Adaptive Role of the Epigenome in Three Deep-Sea Polychaetes.</title>
        <authorList>
            <person name="Perez M."/>
            <person name="Aroh O."/>
            <person name="Sun Y."/>
            <person name="Lan Y."/>
            <person name="Juniper S.K."/>
            <person name="Young C.R."/>
            <person name="Angers B."/>
            <person name="Qian P.Y."/>
        </authorList>
    </citation>
    <scope>NUCLEOTIDE SEQUENCE</scope>
    <source>
        <strain evidence="9">P08H-3</strain>
    </source>
</reference>
<dbReference type="InterPro" id="IPR006876">
    <property type="entry name" value="LMBR1-like_membr_prot"/>
</dbReference>
<keyword evidence="5 8" id="KW-0472">Membrane</keyword>
<feature type="compositionally biased region" description="Polar residues" evidence="7">
    <location>
        <begin position="679"/>
        <end position="712"/>
    </location>
</feature>
<accession>A0AAD9IXY1</accession>
<gene>
    <name evidence="9" type="ORF">LSH36_933g00044</name>
</gene>
<evidence type="ECO:0000256" key="2">
    <source>
        <dbReference type="ARBA" id="ARBA00010487"/>
    </source>
</evidence>
<evidence type="ECO:0000256" key="4">
    <source>
        <dbReference type="ARBA" id="ARBA00022989"/>
    </source>
</evidence>
<dbReference type="PANTHER" id="PTHR21355">
    <property type="entry name" value="G-PROTEIN COUPLED RECEPTOR-ASSOCIATED PROTEIN LMBRD2"/>
    <property type="match status" value="1"/>
</dbReference>
<proteinExistence type="inferred from homology"/>
<feature type="transmembrane region" description="Helical" evidence="8">
    <location>
        <begin position="221"/>
        <end position="239"/>
    </location>
</feature>
<evidence type="ECO:0000256" key="5">
    <source>
        <dbReference type="ARBA" id="ARBA00023136"/>
    </source>
</evidence>
<evidence type="ECO:0000256" key="1">
    <source>
        <dbReference type="ARBA" id="ARBA00004141"/>
    </source>
</evidence>
<dbReference type="InterPro" id="IPR051584">
    <property type="entry name" value="GPCR-associated_LMBR1"/>
</dbReference>
<name>A0AAD9IXY1_9ANNE</name>
<dbReference type="AlphaFoldDB" id="A0AAD9IXY1"/>
<evidence type="ECO:0000313" key="9">
    <source>
        <dbReference type="EMBL" id="KAK2142611.1"/>
    </source>
</evidence>
<dbReference type="EMBL" id="JAODUP010000933">
    <property type="protein sequence ID" value="KAK2142611.1"/>
    <property type="molecule type" value="Genomic_DNA"/>
</dbReference>
<feature type="transmembrane region" description="Helical" evidence="8">
    <location>
        <begin position="6"/>
        <end position="25"/>
    </location>
</feature>
<keyword evidence="6" id="KW-0175">Coiled coil</keyword>
<feature type="transmembrane region" description="Helical" evidence="8">
    <location>
        <begin position="410"/>
        <end position="436"/>
    </location>
</feature>
<feature type="transmembrane region" description="Helical" evidence="8">
    <location>
        <begin position="556"/>
        <end position="575"/>
    </location>
</feature>
<evidence type="ECO:0000256" key="6">
    <source>
        <dbReference type="SAM" id="Coils"/>
    </source>
</evidence>
<keyword evidence="10" id="KW-1185">Reference proteome</keyword>
<dbReference type="Pfam" id="PF04791">
    <property type="entry name" value="LMBR1"/>
    <property type="match status" value="1"/>
</dbReference>
<dbReference type="Proteomes" id="UP001208570">
    <property type="component" value="Unassembled WGS sequence"/>
</dbReference>
<feature type="transmembrane region" description="Helical" evidence="8">
    <location>
        <begin position="182"/>
        <end position="201"/>
    </location>
</feature>
<evidence type="ECO:0000256" key="7">
    <source>
        <dbReference type="SAM" id="MobiDB-lite"/>
    </source>
</evidence>
<dbReference type="GO" id="GO:0016020">
    <property type="term" value="C:membrane"/>
    <property type="evidence" value="ECO:0007669"/>
    <property type="project" value="UniProtKB-SubCell"/>
</dbReference>
<keyword evidence="4 8" id="KW-1133">Transmembrane helix</keyword>